<sequence length="450" mass="49510">MSDFIVNPVAGNAAAALDLRNLIDVEELQRIQDDFATSTGLAMITVDSMGRPVTEASRFSTLCQYLRRDPAIRAKCYSCDAHGGLQSAIEGRPVVYRCHAGLVDFSVSIMWGAQYLGAVMAGQVLLTEGQQQLQQIVGASEVLEHSETAKLLDQVAVVDLGKLQAAANEIVGLANAKLGSTLGEADFAVAVAGTVLGRLGRIPDPSGNAALAPLLAGIRKPLPLIPVESVKRRISLEAPVVARNVAQGNAAANLELLGDYLDHLLPRWSQKVDPKELSEYEDMMIGIATSEAVQFGRDISQIVTRHRGRRRGPMNRYECQVYCEKLLIRVHDLLEPASRGGERNLTTLLNEIEKNPSSFLTLHKAASYLMWSESHFARKFKERTGSSFIHYVTAKRLERAKFVLIHTDKPVLRIAAELDFTPLNYFSRQFKKHIGVTPSEYRREHSGRAA</sequence>
<evidence type="ECO:0000313" key="5">
    <source>
        <dbReference type="EMBL" id="VEH71553.1"/>
    </source>
</evidence>
<dbReference type="Pfam" id="PF10114">
    <property type="entry name" value="PocR"/>
    <property type="match status" value="1"/>
</dbReference>
<dbReference type="InterPro" id="IPR009057">
    <property type="entry name" value="Homeodomain-like_sf"/>
</dbReference>
<organism evidence="5 6">
    <name type="scientific">Arachnia propionica</name>
    <dbReference type="NCBI Taxonomy" id="1750"/>
    <lineage>
        <taxon>Bacteria</taxon>
        <taxon>Bacillati</taxon>
        <taxon>Actinomycetota</taxon>
        <taxon>Actinomycetes</taxon>
        <taxon>Propionibacteriales</taxon>
        <taxon>Propionibacteriaceae</taxon>
        <taxon>Arachnia</taxon>
    </lineage>
</organism>
<evidence type="ECO:0000256" key="1">
    <source>
        <dbReference type="ARBA" id="ARBA00023015"/>
    </source>
</evidence>
<evidence type="ECO:0000256" key="2">
    <source>
        <dbReference type="ARBA" id="ARBA00023125"/>
    </source>
</evidence>
<protein>
    <submittedName>
        <fullName evidence="5">DNA-binding transcriptional regulator AraC</fullName>
    </submittedName>
</protein>
<keyword evidence="2 5" id="KW-0238">DNA-binding</keyword>
<keyword evidence="6" id="KW-1185">Reference proteome</keyword>
<dbReference type="EMBL" id="LR134406">
    <property type="protein sequence ID" value="VEH71553.1"/>
    <property type="molecule type" value="Genomic_DNA"/>
</dbReference>
<dbReference type="AlphaFoldDB" id="A0A448N282"/>
<evidence type="ECO:0000313" key="6">
    <source>
        <dbReference type="Proteomes" id="UP000273044"/>
    </source>
</evidence>
<dbReference type="InterPro" id="IPR020449">
    <property type="entry name" value="Tscrpt_reg_AraC-type_HTH"/>
</dbReference>
<dbReference type="InterPro" id="IPR018771">
    <property type="entry name" value="PocR_dom"/>
</dbReference>
<dbReference type="PANTHER" id="PTHR43280">
    <property type="entry name" value="ARAC-FAMILY TRANSCRIPTIONAL REGULATOR"/>
    <property type="match status" value="1"/>
</dbReference>
<proteinExistence type="predicted"/>
<dbReference type="InterPro" id="IPR018060">
    <property type="entry name" value="HTH_AraC"/>
</dbReference>
<reference evidence="5 6" key="1">
    <citation type="submission" date="2018-12" db="EMBL/GenBank/DDBJ databases">
        <authorList>
            <consortium name="Pathogen Informatics"/>
        </authorList>
    </citation>
    <scope>NUCLEOTIDE SEQUENCE [LARGE SCALE GENOMIC DNA]</scope>
    <source>
        <strain evidence="5 6">NCTC12967</strain>
    </source>
</reference>
<dbReference type="GeneID" id="64408288"/>
<keyword evidence="1" id="KW-0805">Transcription regulation</keyword>
<accession>A0A448N282</accession>
<dbReference type="Gene3D" id="1.10.10.60">
    <property type="entry name" value="Homeodomain-like"/>
    <property type="match status" value="1"/>
</dbReference>
<evidence type="ECO:0000259" key="4">
    <source>
        <dbReference type="PROSITE" id="PS01124"/>
    </source>
</evidence>
<keyword evidence="3" id="KW-0804">Transcription</keyword>
<dbReference type="PRINTS" id="PR00032">
    <property type="entry name" value="HTHARAC"/>
</dbReference>
<dbReference type="Pfam" id="PF12833">
    <property type="entry name" value="HTH_18"/>
    <property type="match status" value="1"/>
</dbReference>
<dbReference type="SUPFAM" id="SSF46689">
    <property type="entry name" value="Homeodomain-like"/>
    <property type="match status" value="1"/>
</dbReference>
<feature type="domain" description="HTH araC/xylS-type" evidence="4">
    <location>
        <begin position="346"/>
        <end position="444"/>
    </location>
</feature>
<dbReference type="RefSeq" id="WP_061787549.1">
    <property type="nucleotide sequence ID" value="NZ_CP072386.1"/>
</dbReference>
<evidence type="ECO:0000256" key="3">
    <source>
        <dbReference type="ARBA" id="ARBA00023163"/>
    </source>
</evidence>
<dbReference type="PROSITE" id="PS01124">
    <property type="entry name" value="HTH_ARAC_FAMILY_2"/>
    <property type="match status" value="1"/>
</dbReference>
<dbReference type="SMART" id="SM00342">
    <property type="entry name" value="HTH_ARAC"/>
    <property type="match status" value="1"/>
</dbReference>
<dbReference type="PANTHER" id="PTHR43280:SF2">
    <property type="entry name" value="HTH-TYPE TRANSCRIPTIONAL REGULATOR EXSA"/>
    <property type="match status" value="1"/>
</dbReference>
<dbReference type="Proteomes" id="UP000273044">
    <property type="component" value="Chromosome"/>
</dbReference>
<dbReference type="GO" id="GO:0003700">
    <property type="term" value="F:DNA-binding transcription factor activity"/>
    <property type="evidence" value="ECO:0007669"/>
    <property type="project" value="InterPro"/>
</dbReference>
<gene>
    <name evidence="5" type="primary">tetD</name>
    <name evidence="5" type="ORF">NCTC12967_02879</name>
</gene>
<name>A0A448N282_9ACTN</name>
<dbReference type="GO" id="GO:0043565">
    <property type="term" value="F:sequence-specific DNA binding"/>
    <property type="evidence" value="ECO:0007669"/>
    <property type="project" value="InterPro"/>
</dbReference>